<dbReference type="EMBL" id="ADLN01000083">
    <property type="protein sequence ID" value="EHI58850.1"/>
    <property type="molecule type" value="Genomic_DNA"/>
</dbReference>
<dbReference type="AlphaFoldDB" id="G5II34"/>
<evidence type="ECO:0000259" key="2">
    <source>
        <dbReference type="Pfam" id="PF14238"/>
    </source>
</evidence>
<dbReference type="PATRIC" id="fig|742737.3.peg.3136"/>
<comment type="caution">
    <text evidence="3">The sequence shown here is derived from an EMBL/GenBank/DDBJ whole genome shotgun (WGS) entry which is preliminary data.</text>
</comment>
<name>G5II34_9FIRM</name>
<protein>
    <recommendedName>
        <fullName evidence="2">DUF4340 domain-containing protein</fullName>
    </recommendedName>
</protein>
<feature type="region of interest" description="Disordered" evidence="1">
    <location>
        <begin position="172"/>
        <end position="197"/>
    </location>
</feature>
<sequence length="197" mass="21475">MKKQGKTILAGLLVLCVLGGAYVGIGYNKEQQAAKAQAAEDAARDYLTDMGDVTYFSYENDGEMLEFEKEDGTWYYAPDHSVSLIQSTLDSMAVDVKKIEITRTLEGADGLEAYGLSEPVNRITIRDTDGNTQTVLLGNAAGDDIYACLDGQETVTVIGSELQSMTEKTLEDLTEMETEVESEVSKQEAPEEQETSS</sequence>
<feature type="compositionally biased region" description="Acidic residues" evidence="1">
    <location>
        <begin position="172"/>
        <end position="182"/>
    </location>
</feature>
<evidence type="ECO:0000313" key="3">
    <source>
        <dbReference type="EMBL" id="EHI58850.1"/>
    </source>
</evidence>
<dbReference type="InterPro" id="IPR025641">
    <property type="entry name" value="DUF4340"/>
</dbReference>
<dbReference type="Pfam" id="PF14238">
    <property type="entry name" value="DUF4340"/>
    <property type="match status" value="1"/>
</dbReference>
<organism evidence="3 4">
    <name type="scientific">Hungatella hathewayi WAL-18680</name>
    <dbReference type="NCBI Taxonomy" id="742737"/>
    <lineage>
        <taxon>Bacteria</taxon>
        <taxon>Bacillati</taxon>
        <taxon>Bacillota</taxon>
        <taxon>Clostridia</taxon>
        <taxon>Lachnospirales</taxon>
        <taxon>Lachnospiraceae</taxon>
        <taxon>Hungatella</taxon>
    </lineage>
</organism>
<evidence type="ECO:0000313" key="4">
    <source>
        <dbReference type="Proteomes" id="UP000005384"/>
    </source>
</evidence>
<feature type="domain" description="DUF4340" evidence="2">
    <location>
        <begin position="74"/>
        <end position="174"/>
    </location>
</feature>
<dbReference type="Proteomes" id="UP000005384">
    <property type="component" value="Unassembled WGS sequence"/>
</dbReference>
<dbReference type="OrthoDB" id="9768524at2"/>
<evidence type="ECO:0000256" key="1">
    <source>
        <dbReference type="SAM" id="MobiDB-lite"/>
    </source>
</evidence>
<keyword evidence="4" id="KW-1185">Reference proteome</keyword>
<dbReference type="RefSeq" id="WP_006781141.1">
    <property type="nucleotide sequence ID" value="NZ_CP040506.1"/>
</dbReference>
<gene>
    <name evidence="3" type="ORF">HMPREF9473_03162</name>
</gene>
<reference evidence="3 4" key="1">
    <citation type="submission" date="2011-08" db="EMBL/GenBank/DDBJ databases">
        <title>The Genome Sequence of Clostridium hathewayi WAL-18680.</title>
        <authorList>
            <consortium name="The Broad Institute Genome Sequencing Platform"/>
            <person name="Earl A."/>
            <person name="Ward D."/>
            <person name="Feldgarden M."/>
            <person name="Gevers D."/>
            <person name="Finegold S.M."/>
            <person name="Summanen P.H."/>
            <person name="Molitoris D.R."/>
            <person name="Song M."/>
            <person name="Daigneault M."/>
            <person name="Allen-Vercoe E."/>
            <person name="Young S.K."/>
            <person name="Zeng Q."/>
            <person name="Gargeya S."/>
            <person name="Fitzgerald M."/>
            <person name="Haas B."/>
            <person name="Abouelleil A."/>
            <person name="Alvarado L."/>
            <person name="Arachchi H.M."/>
            <person name="Berlin A."/>
            <person name="Brown A."/>
            <person name="Chapman S.B."/>
            <person name="Chen Z."/>
            <person name="Dunbar C."/>
            <person name="Freedman E."/>
            <person name="Gearin G."/>
            <person name="Gellesch M."/>
            <person name="Goldberg J."/>
            <person name="Griggs A."/>
            <person name="Gujja S."/>
            <person name="Heiman D."/>
            <person name="Howarth C."/>
            <person name="Larson L."/>
            <person name="Lui A."/>
            <person name="MacDonald P.J.P."/>
            <person name="Montmayeur A."/>
            <person name="Murphy C."/>
            <person name="Neiman D."/>
            <person name="Pearson M."/>
            <person name="Priest M."/>
            <person name="Roberts A."/>
            <person name="Saif S."/>
            <person name="Shea T."/>
            <person name="Shenoy N."/>
            <person name="Sisk P."/>
            <person name="Stolte C."/>
            <person name="Sykes S."/>
            <person name="Wortman J."/>
            <person name="Nusbaum C."/>
            <person name="Birren B."/>
        </authorList>
    </citation>
    <scope>NUCLEOTIDE SEQUENCE [LARGE SCALE GENOMIC DNA]</scope>
    <source>
        <strain evidence="3 4">WAL-18680</strain>
    </source>
</reference>
<dbReference type="HOGENOM" id="CLU_112395_0_0_9"/>
<proteinExistence type="predicted"/>
<accession>G5II34</accession>